<protein>
    <submittedName>
        <fullName evidence="2">Uncharacterized protein</fullName>
    </submittedName>
</protein>
<sequence length="68" mass="7959">MNQEYTKNGLLEIERHKINDVLRGRLNHLKDMKKAYENAYGELMEAIDGITEYLDAITEDSEFKVIIN</sequence>
<proteinExistence type="predicted"/>
<name>A0A0F8YXU3_9ZZZZ</name>
<accession>A0A0F8YXU3</accession>
<evidence type="ECO:0000313" key="2">
    <source>
        <dbReference type="EMBL" id="KKK52831.1"/>
    </source>
</evidence>
<gene>
    <name evidence="2" type="ORF">LCGC14_3100960</name>
</gene>
<organism evidence="2">
    <name type="scientific">marine sediment metagenome</name>
    <dbReference type="NCBI Taxonomy" id="412755"/>
    <lineage>
        <taxon>unclassified sequences</taxon>
        <taxon>metagenomes</taxon>
        <taxon>ecological metagenomes</taxon>
    </lineage>
</organism>
<evidence type="ECO:0000256" key="1">
    <source>
        <dbReference type="SAM" id="Coils"/>
    </source>
</evidence>
<reference evidence="2" key="1">
    <citation type="journal article" date="2015" name="Nature">
        <title>Complex archaea that bridge the gap between prokaryotes and eukaryotes.</title>
        <authorList>
            <person name="Spang A."/>
            <person name="Saw J.H."/>
            <person name="Jorgensen S.L."/>
            <person name="Zaremba-Niedzwiedzka K."/>
            <person name="Martijn J."/>
            <person name="Lind A.E."/>
            <person name="van Eijk R."/>
            <person name="Schleper C."/>
            <person name="Guy L."/>
            <person name="Ettema T.J."/>
        </authorList>
    </citation>
    <scope>NUCLEOTIDE SEQUENCE</scope>
</reference>
<dbReference type="EMBL" id="LAZR01066816">
    <property type="protein sequence ID" value="KKK52831.1"/>
    <property type="molecule type" value="Genomic_DNA"/>
</dbReference>
<comment type="caution">
    <text evidence="2">The sequence shown here is derived from an EMBL/GenBank/DDBJ whole genome shotgun (WGS) entry which is preliminary data.</text>
</comment>
<feature type="coiled-coil region" evidence="1">
    <location>
        <begin position="19"/>
        <end position="46"/>
    </location>
</feature>
<keyword evidence="1" id="KW-0175">Coiled coil</keyword>
<dbReference type="AlphaFoldDB" id="A0A0F8YXU3"/>